<dbReference type="InterPro" id="IPR011042">
    <property type="entry name" value="6-blade_b-propeller_TolB-like"/>
</dbReference>
<sequence>MLKEVQEVKVGGRTRRVHVRPFAWNLHAPTHMEWAPDGRLLVVERTTGKVKDVTKGGDMEEAKPFAWGLQGPSSMCPLPDGRFFVTELWGGRIRDITQGGDARKSDVVDVVAEGLQAPYSLVYDERRQKLSVTASKGRSRVDVLIDLQTGQKEPLVKDIPLFPPPGFEDVSSPPGDSERRRGITVFAGCNDWKKVNRVPELPYGSLLTVAEYLLGVPDVGGPFTFGELLEHHCLASGLHFTGGMIDDPLNPEITYITQPLRGSVIAVNVKDHSDYRHQPPVVFGLPMVSCVRISPNGEKMFACSISGGVVWVIEGFSPLEA</sequence>
<comment type="caution">
    <text evidence="1">The sequence shown here is derived from an EMBL/GenBank/DDBJ whole genome shotgun (WGS) entry which is preliminary data.</text>
</comment>
<proteinExistence type="predicted"/>
<protein>
    <recommendedName>
        <fullName evidence="2">SMP-30/Gluconolactonase/LRE-like region domain-containing protein</fullName>
    </recommendedName>
</protein>
<reference evidence="1" key="1">
    <citation type="journal article" date="2020" name="mSystems">
        <title>Genome- and Community-Level Interaction Insights into Carbon Utilization and Element Cycling Functions of Hydrothermarchaeota in Hydrothermal Sediment.</title>
        <authorList>
            <person name="Zhou Z."/>
            <person name="Liu Y."/>
            <person name="Xu W."/>
            <person name="Pan J."/>
            <person name="Luo Z.H."/>
            <person name="Li M."/>
        </authorList>
    </citation>
    <scope>NUCLEOTIDE SEQUENCE [LARGE SCALE GENOMIC DNA]</scope>
    <source>
        <strain evidence="1">SpSt-246</strain>
    </source>
</reference>
<dbReference type="AlphaFoldDB" id="A0A7C2G500"/>
<gene>
    <name evidence="1" type="ORF">ENP73_07395</name>
</gene>
<evidence type="ECO:0008006" key="2">
    <source>
        <dbReference type="Google" id="ProtNLM"/>
    </source>
</evidence>
<dbReference type="Gene3D" id="2.120.10.30">
    <property type="entry name" value="TolB, C-terminal domain"/>
    <property type="match status" value="2"/>
</dbReference>
<evidence type="ECO:0000313" key="1">
    <source>
        <dbReference type="EMBL" id="HEH82784.1"/>
    </source>
</evidence>
<dbReference type="SUPFAM" id="SSF63829">
    <property type="entry name" value="Calcium-dependent phosphotriesterase"/>
    <property type="match status" value="1"/>
</dbReference>
<accession>A0A7C2G500</accession>
<dbReference type="EMBL" id="DSKL01000285">
    <property type="protein sequence ID" value="HEH82784.1"/>
    <property type="molecule type" value="Genomic_DNA"/>
</dbReference>
<organism evidence="1">
    <name type="scientific">Thermus islandicus</name>
    <dbReference type="NCBI Taxonomy" id="540988"/>
    <lineage>
        <taxon>Bacteria</taxon>
        <taxon>Thermotogati</taxon>
        <taxon>Deinococcota</taxon>
        <taxon>Deinococci</taxon>
        <taxon>Thermales</taxon>
        <taxon>Thermaceae</taxon>
        <taxon>Thermus</taxon>
    </lineage>
</organism>
<name>A0A7C2G500_9DEIN</name>